<gene>
    <name evidence="2" type="ORF">D1639_05220</name>
</gene>
<evidence type="ECO:0000313" key="2">
    <source>
        <dbReference type="EMBL" id="NBI34440.1"/>
    </source>
</evidence>
<sequence>MGKTRKAPRAAVEEFEVAGIPVRLTRKRVRRLNLRISRDGTYVEMSAPPRIGLAQIEGFVLDKQSWIRAHMAEAVSSPAGQAEHATAQEVSEWKTAVSTVVPPLIKEWEPIIGVKAGSVVYRNMKSKWGSCQPTTGRICINTRLALYPPECLEYVVVHELCHLREANHGPAFHGLLDAYMPDWKSRRAKLR</sequence>
<reference evidence="2" key="1">
    <citation type="submission" date="2018-08" db="EMBL/GenBank/DDBJ databases">
        <title>Murine metabolic-syndrome-specific gut microbial biobank.</title>
        <authorList>
            <person name="Liu C."/>
        </authorList>
    </citation>
    <scope>NUCLEOTIDE SEQUENCE [LARGE SCALE GENOMIC DNA]</scope>
    <source>
        <strain evidence="2">Z82</strain>
    </source>
</reference>
<proteinExistence type="predicted"/>
<dbReference type="InterPro" id="IPR053136">
    <property type="entry name" value="UTP_pyrophosphatase-like"/>
</dbReference>
<dbReference type="InterPro" id="IPR002725">
    <property type="entry name" value="YgjP-like_metallopeptidase"/>
</dbReference>
<dbReference type="EMBL" id="QWKH01000028">
    <property type="protein sequence ID" value="NBI34440.1"/>
    <property type="molecule type" value="Genomic_DNA"/>
</dbReference>
<accession>A0A7C9JDH8</accession>
<feature type="domain" description="YgjP-like metallopeptidase" evidence="1">
    <location>
        <begin position="82"/>
        <end position="191"/>
    </location>
</feature>
<dbReference type="CDD" id="cd07344">
    <property type="entry name" value="M48_yhfN_like"/>
    <property type="match status" value="1"/>
</dbReference>
<organism evidence="2">
    <name type="scientific">Muribaculaceae bacterium Z82</name>
    <dbReference type="NCBI Taxonomy" id="2304548"/>
    <lineage>
        <taxon>Bacteria</taxon>
        <taxon>Pseudomonadati</taxon>
        <taxon>Bacteroidota</taxon>
        <taxon>Bacteroidia</taxon>
        <taxon>Bacteroidales</taxon>
        <taxon>Muribaculaceae</taxon>
    </lineage>
</organism>
<dbReference type="AlphaFoldDB" id="A0A7C9JDH8"/>
<name>A0A7C9JDH8_9BACT</name>
<comment type="caution">
    <text evidence="2">The sequence shown here is derived from an EMBL/GenBank/DDBJ whole genome shotgun (WGS) entry which is preliminary data.</text>
</comment>
<dbReference type="Gene3D" id="3.30.2010.10">
    <property type="entry name" value="Metalloproteases ('zincins'), catalytic domain"/>
    <property type="match status" value="1"/>
</dbReference>
<protein>
    <submittedName>
        <fullName evidence="2">M48 family peptidase</fullName>
    </submittedName>
</protein>
<evidence type="ECO:0000259" key="1">
    <source>
        <dbReference type="Pfam" id="PF01863"/>
    </source>
</evidence>
<dbReference type="Pfam" id="PF01863">
    <property type="entry name" value="YgjP-like"/>
    <property type="match status" value="1"/>
</dbReference>
<dbReference type="PANTHER" id="PTHR30399:SF1">
    <property type="entry name" value="UTP PYROPHOSPHATASE"/>
    <property type="match status" value="1"/>
</dbReference>
<dbReference type="PANTHER" id="PTHR30399">
    <property type="entry name" value="UNCHARACTERIZED PROTEIN YGJP"/>
    <property type="match status" value="1"/>
</dbReference>